<sequence length="1011" mass="111474">MVRPAHDLTEPTRNVEESIGSPSTTAPDPEYDLPSPPADEDVEITDGDTVDAKIYTPPPHIAARLFHQPMNQTRRKDSAASTRRNSISSAHSRSSHGYTRDGGPQSKYIAQHLRRASILEDRKARLADRAAHAEKVRLRAARAKAATRNTSVSEERALAATQARERNLAEIAAACAEEVKRAKAVAENMREKREQEAREMRIQMEGRLAEAERRREELRNRNAAKVRTRGQSLGMRKSPPLEVAEVQNRPPMSEDEAVLKIQGWWRAFDRKQTVAEFSALGLSMDAVRDTDFDEVAMLLSQEKVRVITSKALRICGLSDCDPAGSSVDGMTAVRTFLSAFLILGHPSQVLSNKTGAPDQAGPSLSQPIPKGPPPNPLSEGLVAKARDLLVSFEKILGRLTSFNNYTAPPALAVAFPQVYGEFYRAFIAWKARDSDSLVELMVMQFVELDAIWESVKDSTDGSVDKVYKDSIRDNQLLLLVRIKKLAGPARGKQMVANAVKAARKAKAKKPVGDTKPRGAEGSVTETAMGVLGVEDSDGTAAETQTPTPPSTPARKAFKVNIVVPRGKSLLPDNRIVVHELAINKEFRTEPDEYHEQNTAVLNPIFHRMRATIAPEHQEVHFSLLLSVADSIREKLQRLVMPGNSMHALIGELLDTQAAKRQFAMGCFSYEQFFSTMASLLPRLCAPVRDEEVKKLVEVSLVQGHYVDRLEALNAFINVMLSDYANYLLQLAAPQLVAQSAAYEAKAFAADIEAGKFDLSVAKRHWQAARQKLLVETSRRDPEGINHPASRPSANRIYAQLLVDVFTQVPAAQLADMPEMLLLDHKRAIEASVLTRRIVTTGAILLQCKNLLKRDVRQPWRNEAQRILAILERSEKDANLTLEVAAEGIMAALEAGRSMPAATKANLKALVTKFLHAGAEAAKQTGGEVREPVLRLLLGRLRSHILSRISTSSAAEKATASEKLVGLGLAEFSDKVRDMVDMLTKVSSVDREAHGPWWDQAAEQVEKEAERS</sequence>
<keyword evidence="2" id="KW-0175">Coiled coil</keyword>
<feature type="region of interest" description="Disordered" evidence="3">
    <location>
        <begin position="352"/>
        <end position="377"/>
    </location>
</feature>
<dbReference type="InterPro" id="IPR008862">
    <property type="entry name" value="Tcp11"/>
</dbReference>
<dbReference type="Pfam" id="PF05794">
    <property type="entry name" value="Tcp11"/>
    <property type="match status" value="1"/>
</dbReference>
<gene>
    <name evidence="4" type="ORF">QBC35DRAFT_16593</name>
</gene>
<dbReference type="GO" id="GO:0010737">
    <property type="term" value="P:protein kinase A signaling"/>
    <property type="evidence" value="ECO:0007669"/>
    <property type="project" value="TreeGrafter"/>
</dbReference>
<feature type="compositionally biased region" description="Low complexity" evidence="3">
    <location>
        <begin position="83"/>
        <end position="92"/>
    </location>
</feature>
<feature type="compositionally biased region" description="Acidic residues" evidence="3">
    <location>
        <begin position="38"/>
        <end position="49"/>
    </location>
</feature>
<keyword evidence="5" id="KW-1185">Reference proteome</keyword>
<dbReference type="PANTHER" id="PTHR12832:SF18">
    <property type="entry name" value="IQ CALMODULIN-BINDING MOTIF DOMAIN PROTEIN (AFU_ORTHOLOGUE AFUA_1G08920)"/>
    <property type="match status" value="1"/>
</dbReference>
<reference evidence="4" key="2">
    <citation type="submission" date="2023-05" db="EMBL/GenBank/DDBJ databases">
        <authorList>
            <consortium name="Lawrence Berkeley National Laboratory"/>
            <person name="Steindorff A."/>
            <person name="Hensen N."/>
            <person name="Bonometti L."/>
            <person name="Westerberg I."/>
            <person name="Brannstrom I.O."/>
            <person name="Guillou S."/>
            <person name="Cros-Aarteil S."/>
            <person name="Calhoun S."/>
            <person name="Haridas S."/>
            <person name="Kuo A."/>
            <person name="Mondo S."/>
            <person name="Pangilinan J."/>
            <person name="Riley R."/>
            <person name="Labutti K."/>
            <person name="Andreopoulos B."/>
            <person name="Lipzen A."/>
            <person name="Chen C."/>
            <person name="Yanf M."/>
            <person name="Daum C."/>
            <person name="Ng V."/>
            <person name="Clum A."/>
            <person name="Ohm R."/>
            <person name="Martin F."/>
            <person name="Silar P."/>
            <person name="Natvig D."/>
            <person name="Lalanne C."/>
            <person name="Gautier V."/>
            <person name="Ament-Velasquez S.L."/>
            <person name="Kruys A."/>
            <person name="Hutchinson M.I."/>
            <person name="Powell A.J."/>
            <person name="Barry K."/>
            <person name="Miller A.N."/>
            <person name="Grigoriev I.V."/>
            <person name="Debuchy R."/>
            <person name="Gladieux P."/>
            <person name="Thoren M.H."/>
            <person name="Johannesson H."/>
        </authorList>
    </citation>
    <scope>NUCLEOTIDE SEQUENCE</scope>
    <source>
        <strain evidence="4">PSN309</strain>
    </source>
</reference>
<comment type="similarity">
    <text evidence="1">Belongs to the TCP11 family.</text>
</comment>
<dbReference type="PANTHER" id="PTHR12832">
    <property type="entry name" value="TESTIS-SPECIFIC PROTEIN PBS13 T-COMPLEX 11"/>
    <property type="match status" value="1"/>
</dbReference>
<feature type="compositionally biased region" description="Basic and acidic residues" evidence="3">
    <location>
        <begin position="1"/>
        <end position="16"/>
    </location>
</feature>
<feature type="region of interest" description="Disordered" evidence="3">
    <location>
        <begin position="1"/>
        <end position="106"/>
    </location>
</feature>
<evidence type="ECO:0000256" key="2">
    <source>
        <dbReference type="SAM" id="Coils"/>
    </source>
</evidence>
<proteinExistence type="inferred from homology"/>
<accession>A0AAN6WP23</accession>
<evidence type="ECO:0000313" key="4">
    <source>
        <dbReference type="EMBL" id="KAK4185429.1"/>
    </source>
</evidence>
<reference evidence="4" key="1">
    <citation type="journal article" date="2023" name="Mol. Phylogenet. Evol.">
        <title>Genome-scale phylogeny and comparative genomics of the fungal order Sordariales.</title>
        <authorList>
            <person name="Hensen N."/>
            <person name="Bonometti L."/>
            <person name="Westerberg I."/>
            <person name="Brannstrom I.O."/>
            <person name="Guillou S."/>
            <person name="Cros-Aarteil S."/>
            <person name="Calhoun S."/>
            <person name="Haridas S."/>
            <person name="Kuo A."/>
            <person name="Mondo S."/>
            <person name="Pangilinan J."/>
            <person name="Riley R."/>
            <person name="LaButti K."/>
            <person name="Andreopoulos B."/>
            <person name="Lipzen A."/>
            <person name="Chen C."/>
            <person name="Yan M."/>
            <person name="Daum C."/>
            <person name="Ng V."/>
            <person name="Clum A."/>
            <person name="Steindorff A."/>
            <person name="Ohm R.A."/>
            <person name="Martin F."/>
            <person name="Silar P."/>
            <person name="Natvig D.O."/>
            <person name="Lalanne C."/>
            <person name="Gautier V."/>
            <person name="Ament-Velasquez S.L."/>
            <person name="Kruys A."/>
            <person name="Hutchinson M.I."/>
            <person name="Powell A.J."/>
            <person name="Barry K."/>
            <person name="Miller A.N."/>
            <person name="Grigoriev I.V."/>
            <person name="Debuchy R."/>
            <person name="Gladieux P."/>
            <person name="Hiltunen Thoren M."/>
            <person name="Johannesson H."/>
        </authorList>
    </citation>
    <scope>NUCLEOTIDE SEQUENCE</scope>
    <source>
        <strain evidence="4">PSN309</strain>
    </source>
</reference>
<organism evidence="4 5">
    <name type="scientific">Podospora australis</name>
    <dbReference type="NCBI Taxonomy" id="1536484"/>
    <lineage>
        <taxon>Eukaryota</taxon>
        <taxon>Fungi</taxon>
        <taxon>Dikarya</taxon>
        <taxon>Ascomycota</taxon>
        <taxon>Pezizomycotina</taxon>
        <taxon>Sordariomycetes</taxon>
        <taxon>Sordariomycetidae</taxon>
        <taxon>Sordariales</taxon>
        <taxon>Podosporaceae</taxon>
        <taxon>Podospora</taxon>
    </lineage>
</organism>
<dbReference type="AlphaFoldDB" id="A0AAN6WP23"/>
<comment type="caution">
    <text evidence="4">The sequence shown here is derived from an EMBL/GenBank/DDBJ whole genome shotgun (WGS) entry which is preliminary data.</text>
</comment>
<feature type="coiled-coil region" evidence="2">
    <location>
        <begin position="172"/>
        <end position="228"/>
    </location>
</feature>
<dbReference type="EMBL" id="MU864450">
    <property type="protein sequence ID" value="KAK4185429.1"/>
    <property type="molecule type" value="Genomic_DNA"/>
</dbReference>
<protein>
    <submittedName>
        <fullName evidence="4">T-complex protein 11-domain-containing protein</fullName>
    </submittedName>
</protein>
<dbReference type="Proteomes" id="UP001302126">
    <property type="component" value="Unassembled WGS sequence"/>
</dbReference>
<evidence type="ECO:0000256" key="3">
    <source>
        <dbReference type="SAM" id="MobiDB-lite"/>
    </source>
</evidence>
<evidence type="ECO:0000313" key="5">
    <source>
        <dbReference type="Proteomes" id="UP001302126"/>
    </source>
</evidence>
<evidence type="ECO:0000256" key="1">
    <source>
        <dbReference type="ARBA" id="ARBA00010954"/>
    </source>
</evidence>
<name>A0AAN6WP23_9PEZI</name>